<keyword evidence="1 3" id="KW-0456">Lyase</keyword>
<sequence>MKKLNTLQRISDAGIVAVIRADTSEEAINISEACIKGGITCVEITYTTPEADSVIKYLVSAYKQDPTVVVGAGTVLDETTARLAILAGSGFVVSPAFNKQAAKLCNLYGIPYMPGCLTIGEMQEALTYGVDVVKLFPGSSVSPDFIKAVKAPLPQVNIMPTGGVSIDNINEWIENGSIAVGIGGNLVNAAKADGDYGKVTTIARQYVEKVRIARKINNGLEI</sequence>
<dbReference type="EMBL" id="JAHQCS010000079">
    <property type="protein sequence ID" value="MBU9711633.1"/>
    <property type="molecule type" value="Genomic_DNA"/>
</dbReference>
<dbReference type="NCBIfam" id="TIGR01182">
    <property type="entry name" value="eda"/>
    <property type="match status" value="1"/>
</dbReference>
<dbReference type="InterPro" id="IPR000887">
    <property type="entry name" value="Aldlse_KDPG_KHG"/>
</dbReference>
<organism evidence="3 4">
    <name type="scientific">Evansella tamaricis</name>
    <dbReference type="NCBI Taxonomy" id="2069301"/>
    <lineage>
        <taxon>Bacteria</taxon>
        <taxon>Bacillati</taxon>
        <taxon>Bacillota</taxon>
        <taxon>Bacilli</taxon>
        <taxon>Bacillales</taxon>
        <taxon>Bacillaceae</taxon>
        <taxon>Evansella</taxon>
    </lineage>
</organism>
<dbReference type="RefSeq" id="WP_217065612.1">
    <property type="nucleotide sequence ID" value="NZ_JAHQCS010000079.1"/>
</dbReference>
<dbReference type="CDD" id="cd00452">
    <property type="entry name" value="KDPG_aldolase"/>
    <property type="match status" value="1"/>
</dbReference>
<comment type="caution">
    <text evidence="3">The sequence shown here is derived from an EMBL/GenBank/DDBJ whole genome shotgun (WGS) entry which is preliminary data.</text>
</comment>
<dbReference type="PANTHER" id="PTHR30246:SF1">
    <property type="entry name" value="2-DEHYDRO-3-DEOXY-6-PHOSPHOGALACTONATE ALDOLASE-RELATED"/>
    <property type="match status" value="1"/>
</dbReference>
<name>A0ABS6JDS0_9BACI</name>
<dbReference type="EC" id="4.1.3.16" evidence="3"/>
<dbReference type="EC" id="4.1.2.14" evidence="3"/>
<dbReference type="PANTHER" id="PTHR30246">
    <property type="entry name" value="2-KETO-3-DEOXY-6-PHOSPHOGLUCONATE ALDOLASE"/>
    <property type="match status" value="1"/>
</dbReference>
<proteinExistence type="predicted"/>
<accession>A0ABS6JDS0</accession>
<dbReference type="Pfam" id="PF01081">
    <property type="entry name" value="Aldolase"/>
    <property type="match status" value="1"/>
</dbReference>
<evidence type="ECO:0000256" key="1">
    <source>
        <dbReference type="ARBA" id="ARBA00023239"/>
    </source>
</evidence>
<evidence type="ECO:0000313" key="3">
    <source>
        <dbReference type="EMBL" id="MBU9711633.1"/>
    </source>
</evidence>
<gene>
    <name evidence="3" type="ORF">KS419_07790</name>
</gene>
<dbReference type="GO" id="GO:0008675">
    <property type="term" value="F:2-dehydro-3-deoxy-phosphogluconate aldolase activity"/>
    <property type="evidence" value="ECO:0007669"/>
    <property type="project" value="UniProtKB-EC"/>
</dbReference>
<dbReference type="Proteomes" id="UP000784880">
    <property type="component" value="Unassembled WGS sequence"/>
</dbReference>
<dbReference type="NCBIfam" id="NF005119">
    <property type="entry name" value="PRK06552.1"/>
    <property type="match status" value="1"/>
</dbReference>
<protein>
    <submittedName>
        <fullName evidence="3">Bifunctional 2-keto-4-hydroxyglutarate aldolase/2-keto-3-deoxy-6-phosphogluconate aldolase</fullName>
        <ecNumber evidence="3">4.1.2.14</ecNumber>
        <ecNumber evidence="3">4.1.3.16</ecNumber>
    </submittedName>
</protein>
<keyword evidence="2" id="KW-0119">Carbohydrate metabolism</keyword>
<keyword evidence="4" id="KW-1185">Reference proteome</keyword>
<evidence type="ECO:0000313" key="4">
    <source>
        <dbReference type="Proteomes" id="UP000784880"/>
    </source>
</evidence>
<evidence type="ECO:0000256" key="2">
    <source>
        <dbReference type="ARBA" id="ARBA00023277"/>
    </source>
</evidence>
<dbReference type="GO" id="GO:0008700">
    <property type="term" value="F:(R,S)-4-hydroxy-2-oxoglutarate aldolase activity"/>
    <property type="evidence" value="ECO:0007669"/>
    <property type="project" value="UniProtKB-EC"/>
</dbReference>
<reference evidence="3 4" key="1">
    <citation type="submission" date="2021-06" db="EMBL/GenBank/DDBJ databases">
        <title>Bacillus sp. RD4P76, an endophyte from a halophyte.</title>
        <authorList>
            <person name="Sun J.-Q."/>
        </authorList>
    </citation>
    <scope>NUCLEOTIDE SEQUENCE [LARGE SCALE GENOMIC DNA]</scope>
    <source>
        <strain evidence="3 4">CGMCC 1.15917</strain>
    </source>
</reference>